<dbReference type="RefSeq" id="WP_344338117.1">
    <property type="nucleotide sequence ID" value="NZ_BAAAPZ010000017.1"/>
</dbReference>
<sequence length="330" mass="37282">MMQFDAMYLILRRNQLTAMGIREKELRRALRCCLVRVRRGRYTLSQLCEDPAHSVLHAAAGDPAVTLAREEGGLRGETEALRRQIATRREDLPPGAVFSHLSAALIHDLPLVTVPGTTVEAVQAGRARRRAGWRIWDREVPPDQREVNGGYRVTTRVRTLADVARDHPLLLSVPMLDSAFREEPALIASFRELTAREVPLRFRSAADAAFVLSDPLRESPAESVCAVRFLEYGLCGFEPQARIVGAQGEETARVDFLHRESKVVVEVDGEAKYTLGGRDRDDSFRAEREREYAIRNLGYRVYRLRWSDLFRAKVFLQIRHAMMTESAAAG</sequence>
<evidence type="ECO:0000313" key="1">
    <source>
        <dbReference type="EMBL" id="GAA2104785.1"/>
    </source>
</evidence>
<evidence type="ECO:0000313" key="2">
    <source>
        <dbReference type="Proteomes" id="UP001500984"/>
    </source>
</evidence>
<evidence type="ECO:0008006" key="3">
    <source>
        <dbReference type="Google" id="ProtNLM"/>
    </source>
</evidence>
<name>A0ABN2X7H6_9MICO</name>
<gene>
    <name evidence="1" type="ORF">GCM10009823_29700</name>
</gene>
<dbReference type="Proteomes" id="UP001500984">
    <property type="component" value="Unassembled WGS sequence"/>
</dbReference>
<accession>A0ABN2X7H6</accession>
<keyword evidence="2" id="KW-1185">Reference proteome</keyword>
<dbReference type="Gene3D" id="3.40.960.10">
    <property type="entry name" value="VSR Endonuclease"/>
    <property type="match status" value="1"/>
</dbReference>
<protein>
    <recommendedName>
        <fullName evidence="3">DUF559 domain-containing protein</fullName>
    </recommendedName>
</protein>
<dbReference type="EMBL" id="BAAAPZ010000017">
    <property type="protein sequence ID" value="GAA2104785.1"/>
    <property type="molecule type" value="Genomic_DNA"/>
</dbReference>
<reference evidence="1 2" key="1">
    <citation type="journal article" date="2019" name="Int. J. Syst. Evol. Microbiol.">
        <title>The Global Catalogue of Microorganisms (GCM) 10K type strain sequencing project: providing services to taxonomists for standard genome sequencing and annotation.</title>
        <authorList>
            <consortium name="The Broad Institute Genomics Platform"/>
            <consortium name="The Broad Institute Genome Sequencing Center for Infectious Disease"/>
            <person name="Wu L."/>
            <person name="Ma J."/>
        </authorList>
    </citation>
    <scope>NUCLEOTIDE SEQUENCE [LARGE SCALE GENOMIC DNA]</scope>
    <source>
        <strain evidence="1 2">JCM 15900</strain>
    </source>
</reference>
<comment type="caution">
    <text evidence="1">The sequence shown here is derived from an EMBL/GenBank/DDBJ whole genome shotgun (WGS) entry which is preliminary data.</text>
</comment>
<proteinExistence type="predicted"/>
<organism evidence="1 2">
    <name type="scientific">Brevibacterium salitolerans</name>
    <dbReference type="NCBI Taxonomy" id="1403566"/>
    <lineage>
        <taxon>Bacteria</taxon>
        <taxon>Bacillati</taxon>
        <taxon>Actinomycetota</taxon>
        <taxon>Actinomycetes</taxon>
        <taxon>Micrococcales</taxon>
        <taxon>Brevibacteriaceae</taxon>
        <taxon>Brevibacterium</taxon>
    </lineage>
</organism>